<reference evidence="2 3" key="1">
    <citation type="submission" date="2020-08" db="EMBL/GenBank/DDBJ databases">
        <title>Genomic Encyclopedia of Type Strains, Phase IV (KMG-IV): sequencing the most valuable type-strain genomes for metagenomic binning, comparative biology and taxonomic classification.</title>
        <authorList>
            <person name="Goeker M."/>
        </authorList>
    </citation>
    <scope>NUCLEOTIDE SEQUENCE [LARGE SCALE GENOMIC DNA]</scope>
    <source>
        <strain evidence="2 3">DSM 2461</strain>
    </source>
</reference>
<protein>
    <recommendedName>
        <fullName evidence="1">J domain-containing protein</fullName>
    </recommendedName>
</protein>
<evidence type="ECO:0000313" key="2">
    <source>
        <dbReference type="EMBL" id="MBB6480033.1"/>
    </source>
</evidence>
<dbReference type="InterPro" id="IPR001623">
    <property type="entry name" value="DnaJ_domain"/>
</dbReference>
<dbReference type="PROSITE" id="PS50076">
    <property type="entry name" value="DNAJ_2"/>
    <property type="match status" value="1"/>
</dbReference>
<keyword evidence="3" id="KW-1185">Reference proteome</keyword>
<dbReference type="Pfam" id="PF12339">
    <property type="entry name" value="DNAJ_related"/>
    <property type="match status" value="1"/>
</dbReference>
<name>A0A841R833_9SPIO</name>
<dbReference type="RefSeq" id="WP_184745802.1">
    <property type="nucleotide sequence ID" value="NZ_JACHGJ010000002.1"/>
</dbReference>
<gene>
    <name evidence="2" type="ORF">HNR50_001691</name>
</gene>
<dbReference type="CDD" id="cd06257">
    <property type="entry name" value="DnaJ"/>
    <property type="match status" value="1"/>
</dbReference>
<dbReference type="Proteomes" id="UP000587760">
    <property type="component" value="Unassembled WGS sequence"/>
</dbReference>
<feature type="domain" description="J" evidence="1">
    <location>
        <begin position="164"/>
        <end position="222"/>
    </location>
</feature>
<sequence>MDFTDRQKKLNMEALEEFLSRLHKPCYETELMRIAYGMENIPSDALELYQLHFLLFHTLYSMQKKYASKGLYLHIHFMRTFLLPYPESGYCRHYDPEGYFCRSETTGSYCDFHSKPEEEKALDDVSARYFYLDSDNYHAVTGEQAESFISGAWELMNSWDKVEEARSILGLPQGFDAKMLRNKFKKLAKIHHPDTGSELTLDKEDEFIKINNAYCFLKNLQSLA</sequence>
<dbReference type="AlphaFoldDB" id="A0A841R833"/>
<dbReference type="Gene3D" id="1.10.287.110">
    <property type="entry name" value="DnaJ domain"/>
    <property type="match status" value="1"/>
</dbReference>
<dbReference type="InterPro" id="IPR036869">
    <property type="entry name" value="J_dom_sf"/>
</dbReference>
<dbReference type="SUPFAM" id="SSF46565">
    <property type="entry name" value="Chaperone J-domain"/>
    <property type="match status" value="1"/>
</dbReference>
<evidence type="ECO:0000313" key="3">
    <source>
        <dbReference type="Proteomes" id="UP000587760"/>
    </source>
</evidence>
<organism evidence="2 3">
    <name type="scientific">Spirochaeta isovalerica</name>
    <dbReference type="NCBI Taxonomy" id="150"/>
    <lineage>
        <taxon>Bacteria</taxon>
        <taxon>Pseudomonadati</taxon>
        <taxon>Spirochaetota</taxon>
        <taxon>Spirochaetia</taxon>
        <taxon>Spirochaetales</taxon>
        <taxon>Spirochaetaceae</taxon>
        <taxon>Spirochaeta</taxon>
    </lineage>
</organism>
<dbReference type="EMBL" id="JACHGJ010000002">
    <property type="protein sequence ID" value="MBB6480033.1"/>
    <property type="molecule type" value="Genomic_DNA"/>
</dbReference>
<dbReference type="SMART" id="SM00271">
    <property type="entry name" value="DnaJ"/>
    <property type="match status" value="1"/>
</dbReference>
<dbReference type="InterPro" id="IPR021059">
    <property type="entry name" value="DnaJ-related_N"/>
</dbReference>
<comment type="caution">
    <text evidence="2">The sequence shown here is derived from an EMBL/GenBank/DDBJ whole genome shotgun (WGS) entry which is preliminary data.</text>
</comment>
<proteinExistence type="predicted"/>
<evidence type="ECO:0000259" key="1">
    <source>
        <dbReference type="PROSITE" id="PS50076"/>
    </source>
</evidence>
<accession>A0A841R833</accession>
<dbReference type="Pfam" id="PF00226">
    <property type="entry name" value="DnaJ"/>
    <property type="match status" value="1"/>
</dbReference>